<comment type="caution">
    <text evidence="7">The sequence shown here is derived from an EMBL/GenBank/DDBJ whole genome shotgun (WGS) entry which is preliminary data.</text>
</comment>
<organism evidence="7 8">
    <name type="scientific">Ephemerocybe angulata</name>
    <dbReference type="NCBI Taxonomy" id="980116"/>
    <lineage>
        <taxon>Eukaryota</taxon>
        <taxon>Fungi</taxon>
        <taxon>Dikarya</taxon>
        <taxon>Basidiomycota</taxon>
        <taxon>Agaricomycotina</taxon>
        <taxon>Agaricomycetes</taxon>
        <taxon>Agaricomycetidae</taxon>
        <taxon>Agaricales</taxon>
        <taxon>Agaricineae</taxon>
        <taxon>Psathyrellaceae</taxon>
        <taxon>Ephemerocybe</taxon>
    </lineage>
</organism>
<dbReference type="OrthoDB" id="1077582at2759"/>
<feature type="domain" description="Wax synthase" evidence="6">
    <location>
        <begin position="442"/>
        <end position="523"/>
    </location>
</feature>
<sequence>MPAMEPGAGLKKSSPDAPMLKFTVTNLFEADHPVRCRFVSLFCEAIYSDDDAEVASALVRDCLILWLDDNTPLHWVVTNTRKTSHSHLPALLKALLDSCSPPLSELAKSSIEDGCRQEDNNPLFQTIEKHLLLRNNPPNDSAVFEDIVQIATKSKVFFAIPMFSDRILHVKCVERSLYPARSPAPIICDDHLFASKPAAMARPPVNAILQPPLFALITLLFVLSLLPGSRPLLKHTVFLVLTAVTVYCVYATRNEDLQMDFTNMPWITLNWLAVANIVWTSGKQDVSEVFRKKEMGRKPKKGIEKGESVVSAPFFTRFKWAFDLYASSRGIGWEHEPTAYLPHRTPSKNSSTNPRLDFLLYQQIPSLVRSLLCYTVGGFLMQLNPIFRPNATLTVSEQPWWLRPTVLGQILVLGSVLNILHVVLATMVVFALGAPLEEWDTPLFGNAKDATSVHESWRRAWHQLLRVSATGHTNRIASLVLPQSFLQAPRGTMKAELRGKFKLFTAFFLSGLFHLFGEYALLFPAYASFAPGQGSIWEKGGSYKFFVLQACAIVAEDIVSWVLHKITLRLEGIIQDEIASPPSRDASGNAARGLKACQPKPKDVTLLKLVHTCLTSPSIRATVGYIWVGTWFTVTLPLFTGTASEHGVTLMVGNVPGVAELAKFARSQLAVE</sequence>
<dbReference type="InterPro" id="IPR032805">
    <property type="entry name" value="Wax_synthase_dom"/>
</dbReference>
<comment type="subcellular location">
    <subcellularLocation>
        <location evidence="1">Membrane</location>
        <topology evidence="1">Multi-pass membrane protein</topology>
    </subcellularLocation>
</comment>
<feature type="transmembrane region" description="Helical" evidence="5">
    <location>
        <begin position="264"/>
        <end position="282"/>
    </location>
</feature>
<keyword evidence="2 5" id="KW-0812">Transmembrane</keyword>
<evidence type="ECO:0000313" key="8">
    <source>
        <dbReference type="Proteomes" id="UP000541558"/>
    </source>
</evidence>
<dbReference type="EMBL" id="JAACJK010000064">
    <property type="protein sequence ID" value="KAF5335104.1"/>
    <property type="molecule type" value="Genomic_DNA"/>
</dbReference>
<keyword evidence="8" id="KW-1185">Reference proteome</keyword>
<name>A0A8H5C4Q7_9AGAR</name>
<feature type="transmembrane region" description="Helical" evidence="5">
    <location>
        <begin position="503"/>
        <end position="523"/>
    </location>
</feature>
<dbReference type="Proteomes" id="UP000541558">
    <property type="component" value="Unassembled WGS sequence"/>
</dbReference>
<feature type="transmembrane region" description="Helical" evidence="5">
    <location>
        <begin position="233"/>
        <end position="252"/>
    </location>
</feature>
<dbReference type="GO" id="GO:0016020">
    <property type="term" value="C:membrane"/>
    <property type="evidence" value="ECO:0007669"/>
    <property type="project" value="UniProtKB-SubCell"/>
</dbReference>
<evidence type="ECO:0000256" key="3">
    <source>
        <dbReference type="ARBA" id="ARBA00022989"/>
    </source>
</evidence>
<reference evidence="7 8" key="1">
    <citation type="journal article" date="2020" name="ISME J.">
        <title>Uncovering the hidden diversity of litter-decomposition mechanisms in mushroom-forming fungi.</title>
        <authorList>
            <person name="Floudas D."/>
            <person name="Bentzer J."/>
            <person name="Ahren D."/>
            <person name="Johansson T."/>
            <person name="Persson P."/>
            <person name="Tunlid A."/>
        </authorList>
    </citation>
    <scope>NUCLEOTIDE SEQUENCE [LARGE SCALE GENOMIC DNA]</scope>
    <source>
        <strain evidence="7 8">CBS 175.51</strain>
    </source>
</reference>
<evidence type="ECO:0000259" key="6">
    <source>
        <dbReference type="Pfam" id="PF13813"/>
    </source>
</evidence>
<dbReference type="Pfam" id="PF13813">
    <property type="entry name" value="MBOAT_2"/>
    <property type="match status" value="1"/>
</dbReference>
<proteinExistence type="predicted"/>
<evidence type="ECO:0000256" key="2">
    <source>
        <dbReference type="ARBA" id="ARBA00022692"/>
    </source>
</evidence>
<evidence type="ECO:0000313" key="7">
    <source>
        <dbReference type="EMBL" id="KAF5335104.1"/>
    </source>
</evidence>
<evidence type="ECO:0000256" key="4">
    <source>
        <dbReference type="ARBA" id="ARBA00023136"/>
    </source>
</evidence>
<gene>
    <name evidence="7" type="ORF">D9611_010948</name>
</gene>
<evidence type="ECO:0000256" key="1">
    <source>
        <dbReference type="ARBA" id="ARBA00004141"/>
    </source>
</evidence>
<protein>
    <recommendedName>
        <fullName evidence="6">Wax synthase domain-containing protein</fullName>
    </recommendedName>
</protein>
<feature type="transmembrane region" description="Helical" evidence="5">
    <location>
        <begin position="207"/>
        <end position="226"/>
    </location>
</feature>
<accession>A0A8H5C4Q7</accession>
<evidence type="ECO:0000256" key="5">
    <source>
        <dbReference type="SAM" id="Phobius"/>
    </source>
</evidence>
<feature type="transmembrane region" description="Helical" evidence="5">
    <location>
        <begin position="407"/>
        <end position="432"/>
    </location>
</feature>
<keyword evidence="3 5" id="KW-1133">Transmembrane helix</keyword>
<dbReference type="AlphaFoldDB" id="A0A8H5C4Q7"/>
<keyword evidence="4 5" id="KW-0472">Membrane</keyword>